<evidence type="ECO:0000256" key="7">
    <source>
        <dbReference type="ARBA" id="ARBA00023242"/>
    </source>
</evidence>
<dbReference type="AlphaFoldDB" id="A0AAV5BGF9"/>
<evidence type="ECO:0000256" key="6">
    <source>
        <dbReference type="ARBA" id="ARBA00023125"/>
    </source>
</evidence>
<evidence type="ECO:0000256" key="5">
    <source>
        <dbReference type="ARBA" id="ARBA00022840"/>
    </source>
</evidence>
<evidence type="ECO:0000256" key="8">
    <source>
        <dbReference type="SAM" id="Coils"/>
    </source>
</evidence>
<keyword evidence="4" id="KW-0347">Helicase</keyword>
<organism evidence="10 11">
    <name type="scientific">Eleusine coracana subsp. coracana</name>
    <dbReference type="NCBI Taxonomy" id="191504"/>
    <lineage>
        <taxon>Eukaryota</taxon>
        <taxon>Viridiplantae</taxon>
        <taxon>Streptophyta</taxon>
        <taxon>Embryophyta</taxon>
        <taxon>Tracheophyta</taxon>
        <taxon>Spermatophyta</taxon>
        <taxon>Magnoliopsida</taxon>
        <taxon>Liliopsida</taxon>
        <taxon>Poales</taxon>
        <taxon>Poaceae</taxon>
        <taxon>PACMAD clade</taxon>
        <taxon>Chloridoideae</taxon>
        <taxon>Cynodonteae</taxon>
        <taxon>Eleusininae</taxon>
        <taxon>Eleusine</taxon>
    </lineage>
</organism>
<evidence type="ECO:0000313" key="10">
    <source>
        <dbReference type="EMBL" id="GJM84713.1"/>
    </source>
</evidence>
<evidence type="ECO:0000256" key="9">
    <source>
        <dbReference type="SAM" id="MobiDB-lite"/>
    </source>
</evidence>
<dbReference type="InterPro" id="IPR044574">
    <property type="entry name" value="ARIP4-like"/>
</dbReference>
<dbReference type="GO" id="GO:0004386">
    <property type="term" value="F:helicase activity"/>
    <property type="evidence" value="ECO:0007669"/>
    <property type="project" value="UniProtKB-KW"/>
</dbReference>
<protein>
    <submittedName>
        <fullName evidence="10">Uncharacterized protein</fullName>
    </submittedName>
</protein>
<keyword evidence="8" id="KW-0175">Coiled coil</keyword>
<sequence>MDKNGIVSDDKIKNVQPVQANGQLGDEDVIIIDAESDENKVGAKSDGLSKEHSSGTMDDGLHEEASVSDDDSEIDSYESFLHESDNEQASASEEDIEVPLTEEEVEELIAEFLEVESKAAQAQESLEKESLEKIEAEVRLELSERLQGDELELAVSSEMEQFKNQWENELDDLEIRSSTLLEELDAAGIELPRLYKSIEGQVPNVCETETWKSRTHWVGSQLPEEANQSIKKADEYLQSCRPVRRKHGRLLEEGASGFLAGKVPVGDDDSIQCHEKSWSSFSELIKSKESAKNTFGSTNWASVYLANTPQEAAALGLQFPGVDELHRRRDGAAIATASSCYGRRAWKEELQHVELMRRAGDGEDEGLTPEKRERAGLPSLKAIIFTKLHTMLAGGRSAVGDEVGEGQGNVVEQCWATKKLGVVL</sequence>
<gene>
    <name evidence="10" type="primary">ga00410</name>
    <name evidence="10" type="ORF">PR202_ga00410</name>
</gene>
<comment type="similarity">
    <text evidence="2">Belongs to the SNF2/RAD54 helicase family.</text>
</comment>
<dbReference type="GO" id="GO:0016887">
    <property type="term" value="F:ATP hydrolysis activity"/>
    <property type="evidence" value="ECO:0007669"/>
    <property type="project" value="InterPro"/>
</dbReference>
<evidence type="ECO:0000256" key="1">
    <source>
        <dbReference type="ARBA" id="ARBA00004123"/>
    </source>
</evidence>
<keyword evidence="5" id="KW-0067">ATP-binding</keyword>
<reference evidence="10" key="1">
    <citation type="journal article" date="2018" name="DNA Res.">
        <title>Multiple hybrid de novo genome assembly of finger millet, an orphan allotetraploid crop.</title>
        <authorList>
            <person name="Hatakeyama M."/>
            <person name="Aluri S."/>
            <person name="Balachadran M.T."/>
            <person name="Sivarajan S.R."/>
            <person name="Patrignani A."/>
            <person name="Gruter S."/>
            <person name="Poveda L."/>
            <person name="Shimizu-Inatsugi R."/>
            <person name="Baeten J."/>
            <person name="Francoijs K.J."/>
            <person name="Nataraja K.N."/>
            <person name="Reddy Y.A.N."/>
            <person name="Phadnis S."/>
            <person name="Ravikumar R.L."/>
            <person name="Schlapbach R."/>
            <person name="Sreeman S.M."/>
            <person name="Shimizu K.K."/>
        </authorList>
    </citation>
    <scope>NUCLEOTIDE SEQUENCE</scope>
</reference>
<evidence type="ECO:0000256" key="2">
    <source>
        <dbReference type="ARBA" id="ARBA00007025"/>
    </source>
</evidence>
<feature type="compositionally biased region" description="Acidic residues" evidence="9">
    <location>
        <begin position="66"/>
        <end position="76"/>
    </location>
</feature>
<dbReference type="GO" id="GO:0005524">
    <property type="term" value="F:ATP binding"/>
    <property type="evidence" value="ECO:0007669"/>
    <property type="project" value="UniProtKB-KW"/>
</dbReference>
<evidence type="ECO:0000313" key="11">
    <source>
        <dbReference type="Proteomes" id="UP001054889"/>
    </source>
</evidence>
<evidence type="ECO:0000256" key="4">
    <source>
        <dbReference type="ARBA" id="ARBA00022806"/>
    </source>
</evidence>
<feature type="region of interest" description="Disordered" evidence="9">
    <location>
        <begin position="1"/>
        <end position="100"/>
    </location>
</feature>
<feature type="compositionally biased region" description="Basic and acidic residues" evidence="9">
    <location>
        <begin position="37"/>
        <end position="65"/>
    </location>
</feature>
<keyword evidence="3" id="KW-0547">Nucleotide-binding</keyword>
<name>A0AAV5BGF9_ELECO</name>
<evidence type="ECO:0000256" key="3">
    <source>
        <dbReference type="ARBA" id="ARBA00022741"/>
    </source>
</evidence>
<comment type="caution">
    <text evidence="10">The sequence shown here is derived from an EMBL/GenBank/DDBJ whole genome shotgun (WGS) entry which is preliminary data.</text>
</comment>
<reference evidence="10" key="2">
    <citation type="submission" date="2021-12" db="EMBL/GenBank/DDBJ databases">
        <title>Resequencing data analysis of finger millet.</title>
        <authorList>
            <person name="Hatakeyama M."/>
            <person name="Aluri S."/>
            <person name="Balachadran M.T."/>
            <person name="Sivarajan S.R."/>
            <person name="Poveda L."/>
            <person name="Shimizu-Inatsugi R."/>
            <person name="Schlapbach R."/>
            <person name="Sreeman S.M."/>
            <person name="Shimizu K.K."/>
        </authorList>
    </citation>
    <scope>NUCLEOTIDE SEQUENCE</scope>
</reference>
<proteinExistence type="inferred from homology"/>
<dbReference type="GO" id="GO:0003677">
    <property type="term" value="F:DNA binding"/>
    <property type="evidence" value="ECO:0007669"/>
    <property type="project" value="UniProtKB-KW"/>
</dbReference>
<dbReference type="GO" id="GO:0005634">
    <property type="term" value="C:nucleus"/>
    <property type="evidence" value="ECO:0007669"/>
    <property type="project" value="UniProtKB-SubCell"/>
</dbReference>
<dbReference type="Proteomes" id="UP001054889">
    <property type="component" value="Unassembled WGS sequence"/>
</dbReference>
<dbReference type="PANTHER" id="PTHR45797:SF1">
    <property type="entry name" value="HELICASE ARIP4"/>
    <property type="match status" value="1"/>
</dbReference>
<dbReference type="EMBL" id="BQKI01000001">
    <property type="protein sequence ID" value="GJM84713.1"/>
    <property type="molecule type" value="Genomic_DNA"/>
</dbReference>
<keyword evidence="4" id="KW-0378">Hydrolase</keyword>
<feature type="compositionally biased region" description="Basic and acidic residues" evidence="9">
    <location>
        <begin position="1"/>
        <end position="13"/>
    </location>
</feature>
<comment type="subcellular location">
    <subcellularLocation>
        <location evidence="1">Nucleus</location>
    </subcellularLocation>
</comment>
<keyword evidence="7" id="KW-0539">Nucleus</keyword>
<feature type="compositionally biased region" description="Acidic residues" evidence="9">
    <location>
        <begin position="25"/>
        <end position="36"/>
    </location>
</feature>
<keyword evidence="11" id="KW-1185">Reference proteome</keyword>
<feature type="coiled-coil region" evidence="8">
    <location>
        <begin position="105"/>
        <end position="183"/>
    </location>
</feature>
<keyword evidence="6" id="KW-0238">DNA-binding</keyword>
<accession>A0AAV5BGF9</accession>
<dbReference type="PANTHER" id="PTHR45797">
    <property type="entry name" value="RAD54-LIKE"/>
    <property type="match status" value="1"/>
</dbReference>